<feature type="transmembrane region" description="Helical" evidence="2">
    <location>
        <begin position="7"/>
        <end position="28"/>
    </location>
</feature>
<keyword evidence="2" id="KW-0812">Transmembrane</keyword>
<reference evidence="3" key="1">
    <citation type="submission" date="2009-05" db="EMBL/GenBank/DDBJ databases">
        <title>Hot accumulation and evolution of cassette chromosome in Staphylococcus haemolyticus.</title>
        <authorList>
            <person name="Han X."/>
            <person name="Ito T."/>
            <person name="Watanabe S."/>
            <person name="Hoshi S."/>
            <person name="Hiramatsu K."/>
        </authorList>
    </citation>
    <scope>NUCLEOTIDE SEQUENCE</scope>
    <source>
        <strain evidence="3">NCTC11042</strain>
    </source>
</reference>
<dbReference type="RefSeq" id="WP_031870518.1">
    <property type="nucleotide sequence ID" value="NZ_BKAY01000010.1"/>
</dbReference>
<feature type="region of interest" description="Disordered" evidence="1">
    <location>
        <begin position="146"/>
        <end position="170"/>
    </location>
</feature>
<keyword evidence="2" id="KW-0472">Membrane</keyword>
<dbReference type="GeneID" id="93779556"/>
<feature type="compositionally biased region" description="Low complexity" evidence="1">
    <location>
        <begin position="79"/>
        <end position="108"/>
    </location>
</feature>
<evidence type="ECO:0000313" key="3">
    <source>
        <dbReference type="EMBL" id="BAO96384.1"/>
    </source>
</evidence>
<proteinExistence type="predicted"/>
<dbReference type="PATRIC" id="fig|1283.206.peg.1361"/>
<feature type="compositionally biased region" description="Polar residues" evidence="1">
    <location>
        <begin position="59"/>
        <end position="78"/>
    </location>
</feature>
<dbReference type="AlphaFoldDB" id="A0A060PW64"/>
<sequence>MKKIINVLLIAILSIIFIGLILFAVNFARDMWSDNDTKTTNKSHQDTSKNNSSTNSSKLNQDNDSNLITNNENQSVEANNTQQQTSSNEQNITTNDKTTNINNNYNENAYERPTDELGQTGGAPTPDNMKITLSELRDTLKDVYDNPEELDRKMQEAKKSGSYIDDGSED</sequence>
<feature type="compositionally biased region" description="Basic and acidic residues" evidence="1">
    <location>
        <begin position="37"/>
        <end position="47"/>
    </location>
</feature>
<evidence type="ECO:0000256" key="1">
    <source>
        <dbReference type="SAM" id="MobiDB-lite"/>
    </source>
</evidence>
<dbReference type="EMBL" id="AB505631">
    <property type="protein sequence ID" value="BAO96384.1"/>
    <property type="molecule type" value="Genomic_DNA"/>
</dbReference>
<feature type="compositionally biased region" description="Low complexity" evidence="1">
    <location>
        <begin position="48"/>
        <end position="58"/>
    </location>
</feature>
<organism evidence="3">
    <name type="scientific">Staphylococcus haemolyticus</name>
    <dbReference type="NCBI Taxonomy" id="1283"/>
    <lineage>
        <taxon>Bacteria</taxon>
        <taxon>Bacillati</taxon>
        <taxon>Bacillota</taxon>
        <taxon>Bacilli</taxon>
        <taxon>Bacillales</taxon>
        <taxon>Staphylococcaceae</taxon>
        <taxon>Staphylococcus</taxon>
    </lineage>
</organism>
<name>A0A060PW64_STAHA</name>
<protein>
    <submittedName>
        <fullName evidence="3">Uncharacterized protein</fullName>
    </submittedName>
</protein>
<feature type="compositionally biased region" description="Basic and acidic residues" evidence="1">
    <location>
        <begin position="146"/>
        <end position="159"/>
    </location>
</feature>
<keyword evidence="2" id="KW-1133">Transmembrane helix</keyword>
<feature type="region of interest" description="Disordered" evidence="1">
    <location>
        <begin position="37"/>
        <end position="128"/>
    </location>
</feature>
<accession>A0A060PW64</accession>
<evidence type="ECO:0000256" key="2">
    <source>
        <dbReference type="SAM" id="Phobius"/>
    </source>
</evidence>